<dbReference type="RefSeq" id="XP_044544195.1">
    <property type="nucleotide sequence ID" value="XM_044685524.1"/>
</dbReference>
<gene>
    <name evidence="4" type="ORF">C9374_010025</name>
</gene>
<feature type="region of interest" description="Disordered" evidence="3">
    <location>
        <begin position="217"/>
        <end position="236"/>
    </location>
</feature>
<dbReference type="GO" id="GO:0008270">
    <property type="term" value="F:zinc ion binding"/>
    <property type="evidence" value="ECO:0007669"/>
    <property type="project" value="UniProtKB-KW"/>
</dbReference>
<dbReference type="InterPro" id="IPR050952">
    <property type="entry name" value="TRIM-NHL_E3_ligases"/>
</dbReference>
<dbReference type="GO" id="GO:0043161">
    <property type="term" value="P:proteasome-mediated ubiquitin-dependent protein catabolic process"/>
    <property type="evidence" value="ECO:0007669"/>
    <property type="project" value="TreeGrafter"/>
</dbReference>
<sequence>MQEMENPSSFSDWIPNQPTETTTPELKTQVADGGVRLILLSSLSDHANHVHLLIQQLSNKLQFFQKRVAFSLNFDLIHSFGQVVGWHQLLESMFTHPFDIKISNNHHCIMVSDAYVKRIHVFDLTTREWKLSIQTTGKPYYLCLEENYDGKRNQDALIFECVTKDEHVIYKYDLQQLLCNKSCEYLWKYFSTVSELGSCMCIQYNKEECEIENLNDNKSSMSDSRKKQKSKLSRRSEKMRNCLLVSDYNANSVKMFNAKTGNFVKNLEFKGKEVKSPYFMLVTRDSNELILTEVDPSNRVKIYKERSKGIWDFVIEFGTQQKLYHPFSLAYDSVSMRIVVSDYERHRIVVYNKNDGSFITQHGSKGQSPQKHFKNPNGICLDERNGELYVCDYKNFRVLVFK</sequence>
<dbReference type="Pfam" id="PF01436">
    <property type="entry name" value="NHL"/>
    <property type="match status" value="1"/>
</dbReference>
<dbReference type="GO" id="GO:0000209">
    <property type="term" value="P:protein polyubiquitination"/>
    <property type="evidence" value="ECO:0007669"/>
    <property type="project" value="TreeGrafter"/>
</dbReference>
<dbReference type="InterPro" id="IPR011042">
    <property type="entry name" value="6-blade_b-propeller_TolB-like"/>
</dbReference>
<comment type="caution">
    <text evidence="4">The sequence shown here is derived from an EMBL/GenBank/DDBJ whole genome shotgun (WGS) entry which is preliminary data.</text>
</comment>
<evidence type="ECO:0000313" key="5">
    <source>
        <dbReference type="Proteomes" id="UP000816034"/>
    </source>
</evidence>
<evidence type="ECO:0000256" key="1">
    <source>
        <dbReference type="ARBA" id="ARBA00022737"/>
    </source>
</evidence>
<accession>A0AA88KGM1</accession>
<dbReference type="Proteomes" id="UP000816034">
    <property type="component" value="Unassembled WGS sequence"/>
</dbReference>
<evidence type="ECO:0000313" key="4">
    <source>
        <dbReference type="EMBL" id="KAG2375021.1"/>
    </source>
</evidence>
<dbReference type="Gene3D" id="2.120.10.30">
    <property type="entry name" value="TolB, C-terminal domain"/>
    <property type="match status" value="1"/>
</dbReference>
<proteinExistence type="predicted"/>
<evidence type="ECO:0008006" key="6">
    <source>
        <dbReference type="Google" id="ProtNLM"/>
    </source>
</evidence>
<dbReference type="GO" id="GO:0061630">
    <property type="term" value="F:ubiquitin protein ligase activity"/>
    <property type="evidence" value="ECO:0007669"/>
    <property type="project" value="TreeGrafter"/>
</dbReference>
<name>A0AA88KGM1_NAELO</name>
<evidence type="ECO:0000256" key="3">
    <source>
        <dbReference type="SAM" id="MobiDB-lite"/>
    </source>
</evidence>
<dbReference type="SUPFAM" id="SSF69322">
    <property type="entry name" value="Tricorn protease domain 2"/>
    <property type="match status" value="1"/>
</dbReference>
<dbReference type="PROSITE" id="PS51125">
    <property type="entry name" value="NHL"/>
    <property type="match status" value="2"/>
</dbReference>
<organism evidence="4 5">
    <name type="scientific">Naegleria lovaniensis</name>
    <name type="common">Amoeba</name>
    <dbReference type="NCBI Taxonomy" id="51637"/>
    <lineage>
        <taxon>Eukaryota</taxon>
        <taxon>Discoba</taxon>
        <taxon>Heterolobosea</taxon>
        <taxon>Tetramitia</taxon>
        <taxon>Eutetramitia</taxon>
        <taxon>Vahlkampfiidae</taxon>
        <taxon>Naegleria</taxon>
    </lineage>
</organism>
<keyword evidence="5" id="KW-1185">Reference proteome</keyword>
<feature type="repeat" description="NHL" evidence="2">
    <location>
        <begin position="370"/>
        <end position="402"/>
    </location>
</feature>
<feature type="repeat" description="NHL" evidence="2">
    <location>
        <begin position="313"/>
        <end position="354"/>
    </location>
</feature>
<dbReference type="InterPro" id="IPR001258">
    <property type="entry name" value="NHL_repeat"/>
</dbReference>
<evidence type="ECO:0000256" key="2">
    <source>
        <dbReference type="PROSITE-ProRule" id="PRU00504"/>
    </source>
</evidence>
<protein>
    <recommendedName>
        <fullName evidence="6">NHL repeat domain-containing protein</fullName>
    </recommendedName>
</protein>
<dbReference type="SUPFAM" id="SSF63825">
    <property type="entry name" value="YWTD domain"/>
    <property type="match status" value="1"/>
</dbReference>
<dbReference type="EMBL" id="PYSW02000040">
    <property type="protein sequence ID" value="KAG2375021.1"/>
    <property type="molecule type" value="Genomic_DNA"/>
</dbReference>
<dbReference type="PANTHER" id="PTHR24104:SF25">
    <property type="entry name" value="PROTEIN LIN-41"/>
    <property type="match status" value="1"/>
</dbReference>
<reference evidence="4 5" key="1">
    <citation type="journal article" date="2018" name="BMC Genomics">
        <title>The genome of Naegleria lovaniensis, the basis for a comparative approach to unravel pathogenicity factors of the human pathogenic amoeba N. fowleri.</title>
        <authorList>
            <person name="Liechti N."/>
            <person name="Schurch N."/>
            <person name="Bruggmann R."/>
            <person name="Wittwer M."/>
        </authorList>
    </citation>
    <scope>NUCLEOTIDE SEQUENCE [LARGE SCALE GENOMIC DNA]</scope>
    <source>
        <strain evidence="4 5">ATCC 30569</strain>
    </source>
</reference>
<dbReference type="AlphaFoldDB" id="A0AA88KGM1"/>
<dbReference type="PANTHER" id="PTHR24104">
    <property type="entry name" value="E3 UBIQUITIN-PROTEIN LIGASE NHLRC1-RELATED"/>
    <property type="match status" value="1"/>
</dbReference>
<keyword evidence="1" id="KW-0677">Repeat</keyword>
<dbReference type="GeneID" id="68102479"/>